<protein>
    <submittedName>
        <fullName evidence="1">Uncharacterized protein</fullName>
    </submittedName>
</protein>
<proteinExistence type="predicted"/>
<organism evidence="1">
    <name type="scientific">marine sediment metagenome</name>
    <dbReference type="NCBI Taxonomy" id="412755"/>
    <lineage>
        <taxon>unclassified sequences</taxon>
        <taxon>metagenomes</taxon>
        <taxon>ecological metagenomes</taxon>
    </lineage>
</organism>
<reference evidence="1" key="1">
    <citation type="journal article" date="2014" name="Front. Microbiol.">
        <title>High frequency of phylogenetically diverse reductive dehalogenase-homologous genes in deep subseafloor sedimentary metagenomes.</title>
        <authorList>
            <person name="Kawai M."/>
            <person name="Futagami T."/>
            <person name="Toyoda A."/>
            <person name="Takaki Y."/>
            <person name="Nishi S."/>
            <person name="Hori S."/>
            <person name="Arai W."/>
            <person name="Tsubouchi T."/>
            <person name="Morono Y."/>
            <person name="Uchiyama I."/>
            <person name="Ito T."/>
            <person name="Fujiyama A."/>
            <person name="Inagaki F."/>
            <person name="Takami H."/>
        </authorList>
    </citation>
    <scope>NUCLEOTIDE SEQUENCE</scope>
    <source>
        <strain evidence="1">Expedition CK06-06</strain>
    </source>
</reference>
<sequence length="214" mass="24304">MLSQEELLRLLDKAMALKGGIIEISDLGEAVLQPQKFTKFVRQMQEDTVILPEARYITMDSQIVEIDRIAFLKRILKSGEKVVGETKSHRDLDESEFTKPTIATNKLIANEFQAIVSLRDKMLRRNIEKEGFENTLIDMLGEAVGRDSEELYLFANTDMTYSQDDVLSKLNGWVKLAVNAVYGVDEEGYIEKDFDPNATTFPENMFKAILDATP</sequence>
<comment type="caution">
    <text evidence="1">The sequence shown here is derived from an EMBL/GenBank/DDBJ whole genome shotgun (WGS) entry which is preliminary data.</text>
</comment>
<accession>X1GH14</accession>
<evidence type="ECO:0000313" key="1">
    <source>
        <dbReference type="EMBL" id="GAH44105.1"/>
    </source>
</evidence>
<gene>
    <name evidence="1" type="ORF">S03H2_14448</name>
</gene>
<dbReference type="EMBL" id="BARU01007332">
    <property type="protein sequence ID" value="GAH44105.1"/>
    <property type="molecule type" value="Genomic_DNA"/>
</dbReference>
<dbReference type="AlphaFoldDB" id="X1GH14"/>
<feature type="non-terminal residue" evidence="1">
    <location>
        <position position="214"/>
    </location>
</feature>
<name>X1GH14_9ZZZZ</name>